<name>A0AA87W9F2_9BRAD</name>
<dbReference type="Proteomes" id="UP000625079">
    <property type="component" value="Unassembled WGS sequence"/>
</dbReference>
<evidence type="ECO:0000313" key="3">
    <source>
        <dbReference type="Proteomes" id="UP000625079"/>
    </source>
</evidence>
<sequence>MQMPGEATTLPLSGRWAESPSAAAFARGGRVKEPRRSMRRTVGVTTHPFYLRHVPDENKKETQTDGFGMLLELRS</sequence>
<evidence type="ECO:0000256" key="1">
    <source>
        <dbReference type="SAM" id="MobiDB-lite"/>
    </source>
</evidence>
<feature type="region of interest" description="Disordered" evidence="1">
    <location>
        <begin position="1"/>
        <end position="40"/>
    </location>
</feature>
<proteinExistence type="predicted"/>
<organism evidence="2 3">
    <name type="scientific">Bradyrhizobium guangdongense</name>
    <dbReference type="NCBI Taxonomy" id="1325090"/>
    <lineage>
        <taxon>Bacteria</taxon>
        <taxon>Pseudomonadati</taxon>
        <taxon>Pseudomonadota</taxon>
        <taxon>Alphaproteobacteria</taxon>
        <taxon>Hyphomicrobiales</taxon>
        <taxon>Nitrobacteraceae</taxon>
        <taxon>Bradyrhizobium</taxon>
    </lineage>
</organism>
<protein>
    <submittedName>
        <fullName evidence="2">Uncharacterized protein</fullName>
    </submittedName>
</protein>
<reference evidence="2" key="2">
    <citation type="submission" date="2022-12" db="EMBL/GenBank/DDBJ databases">
        <authorList>
            <person name="Sun Q."/>
            <person name="Zhou Y."/>
        </authorList>
    </citation>
    <scope>NUCLEOTIDE SEQUENCE</scope>
    <source>
        <strain evidence="2">CGMCC 1.15034</strain>
    </source>
</reference>
<dbReference type="EMBL" id="BMHC01000020">
    <property type="protein sequence ID" value="GGI31373.1"/>
    <property type="molecule type" value="Genomic_DNA"/>
</dbReference>
<evidence type="ECO:0000313" key="2">
    <source>
        <dbReference type="EMBL" id="GGI31373.1"/>
    </source>
</evidence>
<dbReference type="AlphaFoldDB" id="A0AA87W9F2"/>
<gene>
    <name evidence="2" type="ORF">GCM10010987_64100</name>
</gene>
<accession>A0AA87W9F2</accession>
<comment type="caution">
    <text evidence="2">The sequence shown here is derived from an EMBL/GenBank/DDBJ whole genome shotgun (WGS) entry which is preliminary data.</text>
</comment>
<reference evidence="2" key="1">
    <citation type="journal article" date="2014" name="Int. J. Syst. Evol. Microbiol.">
        <title>Complete genome sequence of Corynebacterium casei LMG S-19264T (=DSM 44701T), isolated from a smear-ripened cheese.</title>
        <authorList>
            <consortium name="US DOE Joint Genome Institute (JGI-PGF)"/>
            <person name="Walter F."/>
            <person name="Albersmeier A."/>
            <person name="Kalinowski J."/>
            <person name="Ruckert C."/>
        </authorList>
    </citation>
    <scope>NUCLEOTIDE SEQUENCE</scope>
    <source>
        <strain evidence="2">CGMCC 1.15034</strain>
    </source>
</reference>